<evidence type="ECO:0000313" key="15">
    <source>
        <dbReference type="Proteomes" id="UP000184048"/>
    </source>
</evidence>
<evidence type="ECO:0000313" key="14">
    <source>
        <dbReference type="EMBL" id="SHE38686.1"/>
    </source>
</evidence>
<dbReference type="EMBL" id="FQUU01000001">
    <property type="protein sequence ID" value="SHE38686.1"/>
    <property type="molecule type" value="Genomic_DNA"/>
</dbReference>
<dbReference type="InterPro" id="IPR036259">
    <property type="entry name" value="MFS_trans_sf"/>
</dbReference>
<accession>A0A1M4T2K2</accession>
<feature type="transmembrane region" description="Helical" evidence="13">
    <location>
        <begin position="155"/>
        <end position="184"/>
    </location>
</feature>
<feature type="transmembrane region" description="Helical" evidence="13">
    <location>
        <begin position="44"/>
        <end position="63"/>
    </location>
</feature>
<evidence type="ECO:0000256" key="12">
    <source>
        <dbReference type="ARBA" id="ARBA00034430"/>
    </source>
</evidence>
<keyword evidence="15" id="KW-1185">Reference proteome</keyword>
<keyword evidence="7" id="KW-0630">Potassium</keyword>
<keyword evidence="4" id="KW-0633">Potassium transport</keyword>
<reference evidence="14 15" key="1">
    <citation type="submission" date="2016-11" db="EMBL/GenBank/DDBJ databases">
        <authorList>
            <person name="Jaros S."/>
            <person name="Januszkiewicz K."/>
            <person name="Wedrychowicz H."/>
        </authorList>
    </citation>
    <scope>NUCLEOTIDE SEQUENCE [LARGE SCALE GENOMIC DNA]</scope>
    <source>
        <strain evidence="14 15">DSM 18119</strain>
    </source>
</reference>
<organism evidence="14 15">
    <name type="scientific">Flavisolibacter ginsengisoli DSM 18119</name>
    <dbReference type="NCBI Taxonomy" id="1121884"/>
    <lineage>
        <taxon>Bacteria</taxon>
        <taxon>Pseudomonadati</taxon>
        <taxon>Bacteroidota</taxon>
        <taxon>Chitinophagia</taxon>
        <taxon>Chitinophagales</taxon>
        <taxon>Chitinophagaceae</taxon>
        <taxon>Flavisolibacter</taxon>
    </lineage>
</organism>
<keyword evidence="11" id="KW-0407">Ion channel</keyword>
<gene>
    <name evidence="14" type="ORF">SAMN02745131_00323</name>
</gene>
<evidence type="ECO:0000256" key="4">
    <source>
        <dbReference type="ARBA" id="ARBA00022538"/>
    </source>
</evidence>
<evidence type="ECO:0000256" key="6">
    <source>
        <dbReference type="ARBA" id="ARBA00022826"/>
    </source>
</evidence>
<protein>
    <submittedName>
        <fullName evidence="14">Uncharacterized membrane protein</fullName>
    </submittedName>
</protein>
<dbReference type="Proteomes" id="UP000184048">
    <property type="component" value="Unassembled WGS sequence"/>
</dbReference>
<dbReference type="GO" id="GO:0005267">
    <property type="term" value="F:potassium channel activity"/>
    <property type="evidence" value="ECO:0007669"/>
    <property type="project" value="UniProtKB-KW"/>
</dbReference>
<evidence type="ECO:0000256" key="1">
    <source>
        <dbReference type="ARBA" id="ARBA00004141"/>
    </source>
</evidence>
<evidence type="ECO:0000256" key="7">
    <source>
        <dbReference type="ARBA" id="ARBA00022958"/>
    </source>
</evidence>
<evidence type="ECO:0000256" key="10">
    <source>
        <dbReference type="ARBA" id="ARBA00023136"/>
    </source>
</evidence>
<keyword evidence="6" id="KW-0631">Potassium channel</keyword>
<evidence type="ECO:0000256" key="9">
    <source>
        <dbReference type="ARBA" id="ARBA00023065"/>
    </source>
</evidence>
<evidence type="ECO:0000256" key="13">
    <source>
        <dbReference type="SAM" id="Phobius"/>
    </source>
</evidence>
<dbReference type="GO" id="GO:0015252">
    <property type="term" value="F:proton channel activity"/>
    <property type="evidence" value="ECO:0007669"/>
    <property type="project" value="InterPro"/>
</dbReference>
<dbReference type="GO" id="GO:0016020">
    <property type="term" value="C:membrane"/>
    <property type="evidence" value="ECO:0007669"/>
    <property type="project" value="UniProtKB-SubCell"/>
</dbReference>
<dbReference type="STRING" id="1121884.SAMN02745131_00323"/>
<proteinExistence type="inferred from homology"/>
<dbReference type="SUPFAM" id="SSF103473">
    <property type="entry name" value="MFS general substrate transporter"/>
    <property type="match status" value="1"/>
</dbReference>
<feature type="transmembrane region" description="Helical" evidence="13">
    <location>
        <begin position="75"/>
        <end position="99"/>
    </location>
</feature>
<evidence type="ECO:0000256" key="8">
    <source>
        <dbReference type="ARBA" id="ARBA00022989"/>
    </source>
</evidence>
<name>A0A1M4T2K2_9BACT</name>
<comment type="similarity">
    <text evidence="2">Belongs to the TMEM175 family.</text>
</comment>
<evidence type="ECO:0000256" key="2">
    <source>
        <dbReference type="ARBA" id="ARBA00006920"/>
    </source>
</evidence>
<keyword evidence="8 13" id="KW-1133">Transmembrane helix</keyword>
<sequence>MARVAMRKGRLEAFSDGVLAIIITIMVLEMKVPHADTIQSLQPLIPVFISYVLSFVYIGIYWNNHHHMMHAAQHVNGAVLWANSLLLFWLSLVPFVTAWMGENHFSTWPVILYGIILLMAAISYTILAHNLTLLHGKNSMFSRSLGSDKKGKISMLIYLTGICLSFIHPLVGFGLYVVVAIIWFRPDTRFEKAGEIIDDNDGETPLETDSHKKSLPLM</sequence>
<keyword evidence="5 13" id="KW-0812">Transmembrane</keyword>
<dbReference type="Pfam" id="PF06736">
    <property type="entry name" value="TMEM175"/>
    <property type="match status" value="1"/>
</dbReference>
<evidence type="ECO:0000256" key="3">
    <source>
        <dbReference type="ARBA" id="ARBA00022448"/>
    </source>
</evidence>
<feature type="transmembrane region" description="Helical" evidence="13">
    <location>
        <begin position="12"/>
        <end position="32"/>
    </location>
</feature>
<evidence type="ECO:0000256" key="5">
    <source>
        <dbReference type="ARBA" id="ARBA00022692"/>
    </source>
</evidence>
<evidence type="ECO:0000256" key="11">
    <source>
        <dbReference type="ARBA" id="ARBA00023303"/>
    </source>
</evidence>
<comment type="subcellular location">
    <subcellularLocation>
        <location evidence="1">Membrane</location>
        <topology evidence="1">Multi-pass membrane protein</topology>
    </subcellularLocation>
</comment>
<dbReference type="RefSeq" id="WP_245792988.1">
    <property type="nucleotide sequence ID" value="NZ_FQUU01000001.1"/>
</dbReference>
<comment type="catalytic activity">
    <reaction evidence="12">
        <text>K(+)(in) = K(+)(out)</text>
        <dbReference type="Rhea" id="RHEA:29463"/>
        <dbReference type="ChEBI" id="CHEBI:29103"/>
    </reaction>
</comment>
<keyword evidence="3" id="KW-0813">Transport</keyword>
<feature type="transmembrane region" description="Helical" evidence="13">
    <location>
        <begin position="111"/>
        <end position="134"/>
    </location>
</feature>
<keyword evidence="9" id="KW-0406">Ion transport</keyword>
<dbReference type="InterPro" id="IPR010617">
    <property type="entry name" value="TMEM175-like"/>
</dbReference>
<dbReference type="AlphaFoldDB" id="A0A1M4T2K2"/>
<keyword evidence="10 13" id="KW-0472">Membrane</keyword>